<dbReference type="GO" id="GO:0005886">
    <property type="term" value="C:plasma membrane"/>
    <property type="evidence" value="ECO:0007669"/>
    <property type="project" value="UniProtKB-SubCell"/>
</dbReference>
<dbReference type="RefSeq" id="WP_077023488.1">
    <property type="nucleotide sequence ID" value="NZ_CP017641.1"/>
</dbReference>
<dbReference type="GO" id="GO:0016787">
    <property type="term" value="F:hydrolase activity"/>
    <property type="evidence" value="ECO:0007669"/>
    <property type="project" value="UniProtKB-KW"/>
</dbReference>
<evidence type="ECO:0000259" key="8">
    <source>
        <dbReference type="Pfam" id="PF02687"/>
    </source>
</evidence>
<evidence type="ECO:0000259" key="9">
    <source>
        <dbReference type="Pfam" id="PF12704"/>
    </source>
</evidence>
<keyword evidence="5 7" id="KW-0472">Membrane</keyword>
<evidence type="ECO:0000256" key="7">
    <source>
        <dbReference type="SAM" id="Phobius"/>
    </source>
</evidence>
<feature type="transmembrane region" description="Helical" evidence="7">
    <location>
        <begin position="297"/>
        <end position="324"/>
    </location>
</feature>
<evidence type="ECO:0000313" key="11">
    <source>
        <dbReference type="Proteomes" id="UP000187735"/>
    </source>
</evidence>
<evidence type="ECO:0000256" key="4">
    <source>
        <dbReference type="ARBA" id="ARBA00022989"/>
    </source>
</evidence>
<dbReference type="InterPro" id="IPR050250">
    <property type="entry name" value="Macrolide_Exporter_MacB"/>
</dbReference>
<dbReference type="EMBL" id="CP017641">
    <property type="protein sequence ID" value="APZ91781.1"/>
    <property type="molecule type" value="Genomic_DNA"/>
</dbReference>
<dbReference type="KEGG" id="fmr:Fuma_01372"/>
<keyword evidence="10" id="KW-0547">Nucleotide-binding</keyword>
<proteinExistence type="inferred from homology"/>
<dbReference type="Pfam" id="PF02687">
    <property type="entry name" value="FtsX"/>
    <property type="match status" value="1"/>
</dbReference>
<dbReference type="STRING" id="1891926.Fuma_01372"/>
<feature type="domain" description="MacB-like periplasmic core" evidence="9">
    <location>
        <begin position="22"/>
        <end position="265"/>
    </location>
</feature>
<dbReference type="OrthoDB" id="9770099at2"/>
<comment type="similarity">
    <text evidence="6">Belongs to the ABC-4 integral membrane protein family.</text>
</comment>
<gene>
    <name evidence="10" type="primary">macB_2</name>
    <name evidence="10" type="ORF">Fuma_01372</name>
</gene>
<keyword evidence="4 7" id="KW-1133">Transmembrane helix</keyword>
<feature type="transmembrane region" description="Helical" evidence="7">
    <location>
        <begin position="20"/>
        <end position="42"/>
    </location>
</feature>
<evidence type="ECO:0000256" key="2">
    <source>
        <dbReference type="ARBA" id="ARBA00022475"/>
    </source>
</evidence>
<sequence>MPNLLRTIQLAMKSLMLHKLRSGLTMLGIVFGVYSVIAMLAIGQGASEQAQAQVLQLGATNIIVRSLKPPPESATNSGGGSVLRYGLLRSDFDLLDRTIPTINQAIPIRELTKTARHRDRELNARIVGGTPEYLDINHLSMAQGRFLSDDDREQKKNVAVLASGTADTLFQYENPVGQSVRIADRFYTIVGVTMPRQASAAVGGSMSGQDFNLDIYIPLETMRVRMGDLNIDRKPGSFSSEYWELSQITLRVNSQDKVVETANVVRESMKRNHKSDSDYAITVPLELLKQAEQIQGIFNVVLGAIALISLVVGGIGIMNIMLATVTERTREIGIRRALGAKRRDITVQFLTETIVLSGTGGLIGMALGFLTPQAFAGLRYFVERFIFEGGKAGNEFSEMFSQMNPQVVPASLPLAFGISVFIGVMFGLYPAWSAAKLDPIEALRHE</sequence>
<dbReference type="PANTHER" id="PTHR30572:SF4">
    <property type="entry name" value="ABC TRANSPORTER PERMEASE YTRF"/>
    <property type="match status" value="1"/>
</dbReference>
<keyword evidence="3 7" id="KW-0812">Transmembrane</keyword>
<evidence type="ECO:0000256" key="1">
    <source>
        <dbReference type="ARBA" id="ARBA00004651"/>
    </source>
</evidence>
<dbReference type="PANTHER" id="PTHR30572">
    <property type="entry name" value="MEMBRANE COMPONENT OF TRANSPORTER-RELATED"/>
    <property type="match status" value="1"/>
</dbReference>
<dbReference type="EC" id="3.6.3.-" evidence="10"/>
<feature type="domain" description="ABC3 transporter permease C-terminal" evidence="8">
    <location>
        <begin position="304"/>
        <end position="439"/>
    </location>
</feature>
<reference evidence="10 11" key="1">
    <citation type="journal article" date="2016" name="Front. Microbiol.">
        <title>Fuerstia marisgermanicae gen. nov., sp. nov., an Unusual Member of the Phylum Planctomycetes from the German Wadden Sea.</title>
        <authorList>
            <person name="Kohn T."/>
            <person name="Heuer A."/>
            <person name="Jogler M."/>
            <person name="Vollmers J."/>
            <person name="Boedeker C."/>
            <person name="Bunk B."/>
            <person name="Rast P."/>
            <person name="Borchert D."/>
            <person name="Glockner I."/>
            <person name="Freese H.M."/>
            <person name="Klenk H.P."/>
            <person name="Overmann J."/>
            <person name="Kaster A.K."/>
            <person name="Rohde M."/>
            <person name="Wiegand S."/>
            <person name="Jogler C."/>
        </authorList>
    </citation>
    <scope>NUCLEOTIDE SEQUENCE [LARGE SCALE GENOMIC DNA]</scope>
    <source>
        <strain evidence="10 11">NH11</strain>
    </source>
</reference>
<name>A0A1P8WCK2_9PLAN</name>
<evidence type="ECO:0000256" key="3">
    <source>
        <dbReference type="ARBA" id="ARBA00022692"/>
    </source>
</evidence>
<keyword evidence="11" id="KW-1185">Reference proteome</keyword>
<protein>
    <submittedName>
        <fullName evidence="10">Macrolide export ATP-binding/permease protein MacB</fullName>
        <ecNumber evidence="10">3.6.3.-</ecNumber>
    </submittedName>
</protein>
<comment type="subcellular location">
    <subcellularLocation>
        <location evidence="1">Cell membrane</location>
        <topology evidence="1">Multi-pass membrane protein</topology>
    </subcellularLocation>
</comment>
<dbReference type="GO" id="GO:0005524">
    <property type="term" value="F:ATP binding"/>
    <property type="evidence" value="ECO:0007669"/>
    <property type="project" value="UniProtKB-KW"/>
</dbReference>
<organism evidence="10 11">
    <name type="scientific">Fuerstiella marisgermanici</name>
    <dbReference type="NCBI Taxonomy" id="1891926"/>
    <lineage>
        <taxon>Bacteria</taxon>
        <taxon>Pseudomonadati</taxon>
        <taxon>Planctomycetota</taxon>
        <taxon>Planctomycetia</taxon>
        <taxon>Planctomycetales</taxon>
        <taxon>Planctomycetaceae</taxon>
        <taxon>Fuerstiella</taxon>
    </lineage>
</organism>
<evidence type="ECO:0000256" key="5">
    <source>
        <dbReference type="ARBA" id="ARBA00023136"/>
    </source>
</evidence>
<dbReference type="GO" id="GO:0022857">
    <property type="term" value="F:transmembrane transporter activity"/>
    <property type="evidence" value="ECO:0007669"/>
    <property type="project" value="TreeGrafter"/>
</dbReference>
<dbReference type="AlphaFoldDB" id="A0A1P8WCK2"/>
<dbReference type="Pfam" id="PF12704">
    <property type="entry name" value="MacB_PCD"/>
    <property type="match status" value="1"/>
</dbReference>
<evidence type="ECO:0000313" key="10">
    <source>
        <dbReference type="EMBL" id="APZ91781.1"/>
    </source>
</evidence>
<accession>A0A1P8WCK2</accession>
<feature type="transmembrane region" description="Helical" evidence="7">
    <location>
        <begin position="345"/>
        <end position="370"/>
    </location>
</feature>
<keyword evidence="10" id="KW-0067">ATP-binding</keyword>
<dbReference type="InterPro" id="IPR003838">
    <property type="entry name" value="ABC3_permease_C"/>
</dbReference>
<evidence type="ECO:0000256" key="6">
    <source>
        <dbReference type="ARBA" id="ARBA00038076"/>
    </source>
</evidence>
<dbReference type="Proteomes" id="UP000187735">
    <property type="component" value="Chromosome"/>
</dbReference>
<feature type="transmembrane region" description="Helical" evidence="7">
    <location>
        <begin position="407"/>
        <end position="429"/>
    </location>
</feature>
<keyword evidence="2" id="KW-1003">Cell membrane</keyword>
<keyword evidence="10" id="KW-0378">Hydrolase</keyword>
<dbReference type="InterPro" id="IPR025857">
    <property type="entry name" value="MacB_PCD"/>
</dbReference>